<evidence type="ECO:0000259" key="2">
    <source>
        <dbReference type="PROSITE" id="PS51737"/>
    </source>
</evidence>
<dbReference type="KEGG" id="slac:SKTS_30890"/>
<dbReference type="InterPro" id="IPR038109">
    <property type="entry name" value="DNA_bind_recomb_sf"/>
</dbReference>
<dbReference type="GO" id="GO:0003677">
    <property type="term" value="F:DNA binding"/>
    <property type="evidence" value="ECO:0007669"/>
    <property type="project" value="InterPro"/>
</dbReference>
<dbReference type="InterPro" id="IPR050639">
    <property type="entry name" value="SSR_resolvase"/>
</dbReference>
<dbReference type="InterPro" id="IPR036162">
    <property type="entry name" value="Resolvase-like_N_sf"/>
</dbReference>
<dbReference type="RefSeq" id="WP_173067181.1">
    <property type="nucleotide sequence ID" value="NZ_AP022853.1"/>
</dbReference>
<dbReference type="EMBL" id="AP022853">
    <property type="protein sequence ID" value="BCB28203.1"/>
    <property type="molecule type" value="Genomic_DNA"/>
</dbReference>
<sequence length="472" mass="52816">MRANRTMAAPSQPIVPKKRCAIYTRKSTDEGLDQEYNSLEAQRDAGLAFVASQRHEGWVAVGDGYDDGGYSGGNLDRPGLKRLMADIEAGEVDIVVVYKIDRLTRALSDFAKLVDVFDRNGVSFVSVTQQFNTTTSMGRLTLNILLSFAQFEREVTGERIRDKIAASKARGMWMGGMPPLGYDVVERKLIVNTAEAELVRGIFCRYAEHGSAAQLVRELAIEGQTTKSWVTQGGLHRPGRPIDQQYLFAMLRNRIYLGEMVHKGESYPGQHQAIVSPEIWNAAHAFIERRKQGPREHRTEHPALLAGLLFAPDGQRMIHHFTKKKNGRLYLYYVPYLHKRRNAGATLQPGAIDVGALPAAEIEAAVLEQIHLALRSPEILVATWRSCQRHAAGANLDEAHVVIAMQRIGAVWEQLFPIEQQRITQLLIERIQLHGQGLDILWREDGWLGLGTDIASHPLVEEMKESTEEAFA</sequence>
<dbReference type="CDD" id="cd03768">
    <property type="entry name" value="SR_ResInv"/>
    <property type="match status" value="1"/>
</dbReference>
<dbReference type="PROSITE" id="PS51737">
    <property type="entry name" value="RECOMBINASE_DNA_BIND"/>
    <property type="match status" value="1"/>
</dbReference>
<reference evidence="4" key="1">
    <citation type="submission" date="2020-03" db="EMBL/GenBank/DDBJ databases">
        <title>Complete genome sequence of sulfur-oxidizing bacterium skT11.</title>
        <authorList>
            <person name="Kanda M."/>
            <person name="Kojima H."/>
            <person name="Fukui M."/>
        </authorList>
    </citation>
    <scope>NUCLEOTIDE SEQUENCE [LARGE SCALE GENOMIC DNA]</scope>
    <source>
        <strain evidence="4">skT11</strain>
    </source>
</reference>
<dbReference type="InterPro" id="IPR011109">
    <property type="entry name" value="DNA_bind_recombinase_dom"/>
</dbReference>
<dbReference type="Proteomes" id="UP000502260">
    <property type="component" value="Chromosome"/>
</dbReference>
<dbReference type="SMART" id="SM00857">
    <property type="entry name" value="Resolvase"/>
    <property type="match status" value="1"/>
</dbReference>
<dbReference type="PANTHER" id="PTHR30461">
    <property type="entry name" value="DNA-INVERTASE FROM LAMBDOID PROPHAGE"/>
    <property type="match status" value="1"/>
</dbReference>
<feature type="domain" description="Recombinase" evidence="2">
    <location>
        <begin position="179"/>
        <end position="293"/>
    </location>
</feature>
<dbReference type="Pfam" id="PF00239">
    <property type="entry name" value="Resolvase"/>
    <property type="match status" value="1"/>
</dbReference>
<gene>
    <name evidence="3" type="ORF">SKTS_30890</name>
</gene>
<evidence type="ECO:0000313" key="4">
    <source>
        <dbReference type="Proteomes" id="UP000502260"/>
    </source>
</evidence>
<dbReference type="AlphaFoldDB" id="A0A6F8VEF7"/>
<name>A0A6F8VEF7_9PROT</name>
<dbReference type="Pfam" id="PF07508">
    <property type="entry name" value="Recombinase"/>
    <property type="match status" value="1"/>
</dbReference>
<accession>A0A6F8VEF7</accession>
<organism evidence="3 4">
    <name type="scientific">Sulfurimicrobium lacus</name>
    <dbReference type="NCBI Taxonomy" id="2715678"/>
    <lineage>
        <taxon>Bacteria</taxon>
        <taxon>Pseudomonadati</taxon>
        <taxon>Pseudomonadota</taxon>
        <taxon>Betaproteobacteria</taxon>
        <taxon>Nitrosomonadales</taxon>
        <taxon>Sulfuricellaceae</taxon>
        <taxon>Sulfurimicrobium</taxon>
    </lineage>
</organism>
<evidence type="ECO:0000259" key="1">
    <source>
        <dbReference type="PROSITE" id="PS51736"/>
    </source>
</evidence>
<dbReference type="Gene3D" id="3.90.1750.20">
    <property type="entry name" value="Putative Large Serine Recombinase, Chain B, Domain 2"/>
    <property type="match status" value="1"/>
</dbReference>
<evidence type="ECO:0000313" key="3">
    <source>
        <dbReference type="EMBL" id="BCB28203.1"/>
    </source>
</evidence>
<dbReference type="SUPFAM" id="SSF53041">
    <property type="entry name" value="Resolvase-like"/>
    <property type="match status" value="1"/>
</dbReference>
<evidence type="ECO:0008006" key="5">
    <source>
        <dbReference type="Google" id="ProtNLM"/>
    </source>
</evidence>
<protein>
    <recommendedName>
        <fullName evidence="5">Resolvase</fullName>
    </recommendedName>
</protein>
<dbReference type="GO" id="GO:0000150">
    <property type="term" value="F:DNA strand exchange activity"/>
    <property type="evidence" value="ECO:0007669"/>
    <property type="project" value="InterPro"/>
</dbReference>
<dbReference type="PANTHER" id="PTHR30461:SF23">
    <property type="entry name" value="DNA RECOMBINASE-RELATED"/>
    <property type="match status" value="1"/>
</dbReference>
<dbReference type="Gene3D" id="3.40.50.1390">
    <property type="entry name" value="Resolvase, N-terminal catalytic domain"/>
    <property type="match status" value="1"/>
</dbReference>
<dbReference type="PROSITE" id="PS51736">
    <property type="entry name" value="RECOMBINASES_3"/>
    <property type="match status" value="1"/>
</dbReference>
<dbReference type="InterPro" id="IPR006119">
    <property type="entry name" value="Resolv_N"/>
</dbReference>
<proteinExistence type="predicted"/>
<keyword evidence="4" id="KW-1185">Reference proteome</keyword>
<feature type="domain" description="Resolvase/invertase-type recombinase catalytic" evidence="1">
    <location>
        <begin position="19"/>
        <end position="171"/>
    </location>
</feature>